<keyword evidence="3" id="KW-1185">Reference proteome</keyword>
<dbReference type="Proteomes" id="UP001054902">
    <property type="component" value="Unassembled WGS sequence"/>
</dbReference>
<organism evidence="2 3">
    <name type="scientific">Chaetoceros tenuissimus</name>
    <dbReference type="NCBI Taxonomy" id="426638"/>
    <lineage>
        <taxon>Eukaryota</taxon>
        <taxon>Sar</taxon>
        <taxon>Stramenopiles</taxon>
        <taxon>Ochrophyta</taxon>
        <taxon>Bacillariophyta</taxon>
        <taxon>Coscinodiscophyceae</taxon>
        <taxon>Chaetocerotophycidae</taxon>
        <taxon>Chaetocerotales</taxon>
        <taxon>Chaetocerotaceae</taxon>
        <taxon>Chaetoceros</taxon>
    </lineage>
</organism>
<feature type="compositionally biased region" description="Basic and acidic residues" evidence="1">
    <location>
        <begin position="107"/>
        <end position="133"/>
    </location>
</feature>
<reference evidence="2 3" key="1">
    <citation type="journal article" date="2021" name="Sci. Rep.">
        <title>The genome of the diatom Chaetoceros tenuissimus carries an ancient integrated fragment of an extant virus.</title>
        <authorList>
            <person name="Hongo Y."/>
            <person name="Kimura K."/>
            <person name="Takaki Y."/>
            <person name="Yoshida Y."/>
            <person name="Baba S."/>
            <person name="Kobayashi G."/>
            <person name="Nagasaki K."/>
            <person name="Hano T."/>
            <person name="Tomaru Y."/>
        </authorList>
    </citation>
    <scope>NUCLEOTIDE SEQUENCE [LARGE SCALE GENOMIC DNA]</scope>
    <source>
        <strain evidence="2 3">NIES-3715</strain>
    </source>
</reference>
<sequence length="214" mass="24428">MKLFKSKANDEASYSFSSYGRTQELKVDTTSTLKTDRKHKIIKAKKTRSSKSENRDEANDSSHSQGSVSSGDSTSTSSITRDEVDERSEISNEDSSLNERLPPRPAPSKEMEVNSKQKASTIRDLRRSLSEESKNYVHVFHDQLRTLHEDSGEEETTDDDAGSETFGEDDDDDFSLDAAMYMKHKPFTNVLEEEKLRERWDYAMEIQKVHEKSS</sequence>
<evidence type="ECO:0000313" key="2">
    <source>
        <dbReference type="EMBL" id="GFH51040.1"/>
    </source>
</evidence>
<protein>
    <submittedName>
        <fullName evidence="2">Uncharacterized protein</fullName>
    </submittedName>
</protein>
<feature type="region of interest" description="Disordered" evidence="1">
    <location>
        <begin position="1"/>
        <end position="133"/>
    </location>
</feature>
<feature type="compositionally biased region" description="Low complexity" evidence="1">
    <location>
        <begin position="61"/>
        <end position="78"/>
    </location>
</feature>
<evidence type="ECO:0000313" key="3">
    <source>
        <dbReference type="Proteomes" id="UP001054902"/>
    </source>
</evidence>
<comment type="caution">
    <text evidence="2">The sequence shown here is derived from an EMBL/GenBank/DDBJ whole genome shotgun (WGS) entry which is preliminary data.</text>
</comment>
<feature type="compositionally biased region" description="Polar residues" evidence="1">
    <location>
        <begin position="12"/>
        <end position="21"/>
    </location>
</feature>
<feature type="compositionally biased region" description="Basic and acidic residues" evidence="1">
    <location>
        <begin position="50"/>
        <end position="60"/>
    </location>
</feature>
<feature type="region of interest" description="Disordered" evidence="1">
    <location>
        <begin position="145"/>
        <end position="173"/>
    </location>
</feature>
<feature type="compositionally biased region" description="Basic residues" evidence="1">
    <location>
        <begin position="36"/>
        <end position="49"/>
    </location>
</feature>
<evidence type="ECO:0000256" key="1">
    <source>
        <dbReference type="SAM" id="MobiDB-lite"/>
    </source>
</evidence>
<name>A0AAD3CU06_9STRA</name>
<gene>
    <name evidence="2" type="ORF">CTEN210_07516</name>
</gene>
<accession>A0AAD3CU06</accession>
<dbReference type="EMBL" id="BLLK01000045">
    <property type="protein sequence ID" value="GFH51040.1"/>
    <property type="molecule type" value="Genomic_DNA"/>
</dbReference>
<feature type="compositionally biased region" description="Acidic residues" evidence="1">
    <location>
        <begin position="151"/>
        <end position="173"/>
    </location>
</feature>
<dbReference type="AlphaFoldDB" id="A0AAD3CU06"/>
<proteinExistence type="predicted"/>
<feature type="compositionally biased region" description="Basic and acidic residues" evidence="1">
    <location>
        <begin position="80"/>
        <end position="90"/>
    </location>
</feature>